<proteinExistence type="predicted"/>
<accession>G9XVQ5</accession>
<gene>
    <name evidence="1" type="ORF">HMPREF0322_05088</name>
</gene>
<protein>
    <submittedName>
        <fullName evidence="1">Uncharacterized protein</fullName>
    </submittedName>
</protein>
<reference evidence="1 2" key="1">
    <citation type="submission" date="2011-08" db="EMBL/GenBank/DDBJ databases">
        <authorList>
            <person name="Weinstock G."/>
            <person name="Sodergren E."/>
            <person name="Clifton S."/>
            <person name="Fulton L."/>
            <person name="Fulton B."/>
            <person name="Courtney L."/>
            <person name="Fronick C."/>
            <person name="Harrison M."/>
            <person name="Strong C."/>
            <person name="Farmer C."/>
            <person name="Delahaunty K."/>
            <person name="Markovic C."/>
            <person name="Hall O."/>
            <person name="Minx P."/>
            <person name="Tomlinson C."/>
            <person name="Mitreva M."/>
            <person name="Hou S."/>
            <person name="Chen J."/>
            <person name="Wollam A."/>
            <person name="Pepin K.H."/>
            <person name="Johnson M."/>
            <person name="Bhonagiri V."/>
            <person name="Zhang X."/>
            <person name="Suruliraj S."/>
            <person name="Warren W."/>
            <person name="Chinwalla A."/>
            <person name="Mardis E.R."/>
            <person name="Wilson R.K."/>
        </authorList>
    </citation>
    <scope>NUCLEOTIDE SEQUENCE [LARGE SCALE GENOMIC DNA]</scope>
    <source>
        <strain evidence="1 2">DP7</strain>
    </source>
</reference>
<dbReference type="EMBL" id="AFZX01000137">
    <property type="protein sequence ID" value="EHL04168.1"/>
    <property type="molecule type" value="Genomic_DNA"/>
</dbReference>
<sequence length="41" mass="4889">MKKLVLFSYYSDNILRFLLFQCEKIKMGISWRTCTISPDKA</sequence>
<evidence type="ECO:0000313" key="1">
    <source>
        <dbReference type="EMBL" id="EHL04168.1"/>
    </source>
</evidence>
<dbReference type="Proteomes" id="UP000004416">
    <property type="component" value="Unassembled WGS sequence"/>
</dbReference>
<name>G9XVQ5_DESHA</name>
<comment type="caution">
    <text evidence="1">The sequence shown here is derived from an EMBL/GenBank/DDBJ whole genome shotgun (WGS) entry which is preliminary data.</text>
</comment>
<dbReference type="AlphaFoldDB" id="G9XVQ5"/>
<dbReference type="PATRIC" id="fig|537010.4.peg.4733"/>
<evidence type="ECO:0000313" key="2">
    <source>
        <dbReference type="Proteomes" id="UP000004416"/>
    </source>
</evidence>
<organism evidence="1 2">
    <name type="scientific">Desulfitobacterium hafniense DP7</name>
    <dbReference type="NCBI Taxonomy" id="537010"/>
    <lineage>
        <taxon>Bacteria</taxon>
        <taxon>Bacillati</taxon>
        <taxon>Bacillota</taxon>
        <taxon>Clostridia</taxon>
        <taxon>Eubacteriales</taxon>
        <taxon>Desulfitobacteriaceae</taxon>
        <taxon>Desulfitobacterium</taxon>
    </lineage>
</organism>
<dbReference type="HOGENOM" id="CLU_3269031_0_0_9"/>